<dbReference type="InterPro" id="IPR003439">
    <property type="entry name" value="ABC_transporter-like_ATP-bd"/>
</dbReference>
<dbReference type="Gene3D" id="3.40.50.300">
    <property type="entry name" value="P-loop containing nucleotide triphosphate hydrolases"/>
    <property type="match status" value="2"/>
</dbReference>
<dbReference type="NCBIfam" id="TIGR02868">
    <property type="entry name" value="CydC"/>
    <property type="match status" value="1"/>
</dbReference>
<dbReference type="PROSITE" id="PS00211">
    <property type="entry name" value="ABC_TRANSPORTER_1"/>
    <property type="match status" value="1"/>
</dbReference>
<feature type="transmembrane region" description="Helical" evidence="8">
    <location>
        <begin position="591"/>
        <end position="615"/>
    </location>
</feature>
<keyword evidence="2 8" id="KW-0812">Transmembrane</keyword>
<feature type="transmembrane region" description="Helical" evidence="8">
    <location>
        <begin position="707"/>
        <end position="728"/>
    </location>
</feature>
<evidence type="ECO:0000256" key="8">
    <source>
        <dbReference type="SAM" id="Phobius"/>
    </source>
</evidence>
<feature type="transmembrane region" description="Helical" evidence="8">
    <location>
        <begin position="57"/>
        <end position="77"/>
    </location>
</feature>
<dbReference type="NCBIfam" id="TIGR02857">
    <property type="entry name" value="CydD"/>
    <property type="match status" value="1"/>
</dbReference>
<accession>A0ABS8PAB4</accession>
<dbReference type="SMART" id="SM00382">
    <property type="entry name" value="AAA"/>
    <property type="match status" value="2"/>
</dbReference>
<dbReference type="InterPro" id="IPR003593">
    <property type="entry name" value="AAA+_ATPase"/>
</dbReference>
<dbReference type="InterPro" id="IPR014216">
    <property type="entry name" value="ABC_transptr_CydD"/>
</dbReference>
<feature type="domain" description="ABC transmembrane type-1" evidence="10">
    <location>
        <begin position="592"/>
        <end position="875"/>
    </location>
</feature>
<keyword evidence="3" id="KW-0547">Nucleotide-binding</keyword>
<evidence type="ECO:0000256" key="5">
    <source>
        <dbReference type="ARBA" id="ARBA00022989"/>
    </source>
</evidence>
<dbReference type="CDD" id="cd18584">
    <property type="entry name" value="ABC_6TM_AarD_CydD"/>
    <property type="match status" value="1"/>
</dbReference>
<dbReference type="InterPro" id="IPR014223">
    <property type="entry name" value="ABC_CydC/D"/>
</dbReference>
<keyword evidence="4" id="KW-0067">ATP-binding</keyword>
<feature type="transmembrane region" description="Helical" evidence="8">
    <location>
        <begin position="734"/>
        <end position="754"/>
    </location>
</feature>
<keyword evidence="12" id="KW-1185">Reference proteome</keyword>
<evidence type="ECO:0000313" key="12">
    <source>
        <dbReference type="Proteomes" id="UP001199469"/>
    </source>
</evidence>
<dbReference type="CDD" id="cd03228">
    <property type="entry name" value="ABCC_MRP_Like"/>
    <property type="match status" value="1"/>
</dbReference>
<sequence length="1134" mass="115958">MTVLDRRALPYVTAARLDIGLTALAGVLTAGLIIVQAGLLADLVTRAFLGGEGLHDLAGLLVALGVVVAARALLGWLGEVSAHRASAAVTRSLRTRLLGHVLAVGPRHPGLPPGGELVTLVGRGVDGLDTYVRRYLPDLIVAVVVPVAVAIRILTADPVSALLIAVTVPLLPVFMILIGLHTRDAVGRQWRTLAALGHHFLDLVAGLDVLTAFGRARRQRGEIARVADRYRRLTLRTLRTAFLSSVVLEVLATLSVALVAVSVGLRLVEGRLDLATGILVIVLAPEVYLPLRRIGARHHDSAEGLAAADDVARVLAVAPAPSGGRPAPDPSTTTLRLDGVGVEGRAGPVLDDLSLDLAPGEILGIAGPSGAGKSTLVDVLLGWRPPDRGRVLVGDVDLTGIDRAAWWARVAWVPQRPVLVGGTIADNVRLAAPGATNAAVAVAAHTARLDLDLGTDVGELGRALSTGQQRRVALARALLADRPLLLLDEPTEGVDADTEAAILDALPAALAGRSAVVVSHRSAVLGRCDRVVALPGPVHDRPTPPSRPEPESRAEPPSEPSSGVTAGPAPAGADGPLRWLLATARPHRARLAGAVLAGSLALGCAVALTATAAWLISAAALHPPVLTLMVAIVAVRAFGLAKGGFRYLERLASHDVALRTLADLRVRVWDALVRLGPAATGRLRRGDLLARLVGDVDAQQDVLVRSLVPGACAVVVGAAASLALGLVLPAAGVVLLLGLVVAGVVAPAVTLGAVRAAAGRTAAARGAVSAAVVELLVAGPDLTAFGAAQRRRARITALDDRLAALTRRAAAGTGLGGALGTLAIGASTVGCGVVGIVALRAGDLPGPALAVLVLTPLALAEVVAGLPDAAERLAAGRQAARRLASLESAPPTVAEPAAPRPAPAGERLAAHALSVRWPGTDRDAVAHLDLDLRPGGHLAVSGPSGSGKSTLIAAVMRTLDIGGGALLVDGTDAREFLADDVRSRIAWCGPGAHLFDGTLRANLLVARPDATEAQLAHALRRAGLRSWSQGLPDGLDTRLGGTGPGVSGGEQQRLGIARALLADHPVLVLDEPTAHLDAASAEALCADLVELSRGRTMLVATHRPGELAGFREIRMAHMCAATSPISVHSVSPMS</sequence>
<feature type="compositionally biased region" description="Low complexity" evidence="7">
    <location>
        <begin position="560"/>
        <end position="571"/>
    </location>
</feature>
<dbReference type="InterPro" id="IPR027417">
    <property type="entry name" value="P-loop_NTPase"/>
</dbReference>
<organism evidence="11 12">
    <name type="scientific">Actinomycetospora endophytica</name>
    <dbReference type="NCBI Taxonomy" id="2291215"/>
    <lineage>
        <taxon>Bacteria</taxon>
        <taxon>Bacillati</taxon>
        <taxon>Actinomycetota</taxon>
        <taxon>Actinomycetes</taxon>
        <taxon>Pseudonocardiales</taxon>
        <taxon>Pseudonocardiaceae</taxon>
        <taxon>Actinomycetospora</taxon>
    </lineage>
</organism>
<feature type="transmembrane region" description="Helical" evidence="8">
    <location>
        <begin position="621"/>
        <end position="641"/>
    </location>
</feature>
<feature type="domain" description="ABC transmembrane type-1" evidence="10">
    <location>
        <begin position="21"/>
        <end position="295"/>
    </location>
</feature>
<feature type="domain" description="ABC transporter" evidence="9">
    <location>
        <begin position="910"/>
        <end position="1129"/>
    </location>
</feature>
<dbReference type="PANTHER" id="PTHR24221:SF590">
    <property type="entry name" value="COMPONENT LINKED WITH THE ASSEMBLY OF CYTOCHROME' TRANSPORT TRANSMEMBRANE ATP-BINDING PROTEIN ABC TRANSPORTER CYDD-RELATED"/>
    <property type="match status" value="1"/>
</dbReference>
<protein>
    <submittedName>
        <fullName evidence="11">Thiol reductant ABC exporter subunit CydD</fullName>
    </submittedName>
</protein>
<reference evidence="11 12" key="1">
    <citation type="submission" date="2021-11" db="EMBL/GenBank/DDBJ databases">
        <title>Draft genome sequence of Actinomycetospora sp. SF1 isolated from the rhizosphere soil.</title>
        <authorList>
            <person name="Duangmal K."/>
            <person name="Chantavorakit T."/>
        </authorList>
    </citation>
    <scope>NUCLEOTIDE SEQUENCE [LARGE SCALE GENOMIC DNA]</scope>
    <source>
        <strain evidence="11 12">TBRC 5722</strain>
    </source>
</reference>
<feature type="transmembrane region" description="Helical" evidence="8">
    <location>
        <begin position="135"/>
        <end position="154"/>
    </location>
</feature>
<evidence type="ECO:0000256" key="1">
    <source>
        <dbReference type="ARBA" id="ARBA00004651"/>
    </source>
</evidence>
<evidence type="ECO:0000256" key="2">
    <source>
        <dbReference type="ARBA" id="ARBA00022692"/>
    </source>
</evidence>
<evidence type="ECO:0000259" key="9">
    <source>
        <dbReference type="PROSITE" id="PS50893"/>
    </source>
</evidence>
<dbReference type="InterPro" id="IPR011527">
    <property type="entry name" value="ABC1_TM_dom"/>
</dbReference>
<gene>
    <name evidence="11" type="primary">cydD</name>
    <name evidence="11" type="ORF">LQ327_17725</name>
</gene>
<dbReference type="InterPro" id="IPR036640">
    <property type="entry name" value="ABC1_TM_sf"/>
</dbReference>
<feature type="transmembrane region" description="Helical" evidence="8">
    <location>
        <begin position="20"/>
        <end position="45"/>
    </location>
</feature>
<evidence type="ECO:0000313" key="11">
    <source>
        <dbReference type="EMBL" id="MCD2195210.1"/>
    </source>
</evidence>
<dbReference type="SUPFAM" id="SSF90123">
    <property type="entry name" value="ABC transporter transmembrane region"/>
    <property type="match status" value="2"/>
</dbReference>
<feature type="region of interest" description="Disordered" evidence="7">
    <location>
        <begin position="534"/>
        <end position="571"/>
    </location>
</feature>
<feature type="transmembrane region" description="Helical" evidence="8">
    <location>
        <begin position="161"/>
        <end position="181"/>
    </location>
</feature>
<comment type="caution">
    <text evidence="11">The sequence shown here is derived from an EMBL/GenBank/DDBJ whole genome shotgun (WGS) entry which is preliminary data.</text>
</comment>
<feature type="transmembrane region" description="Helical" evidence="8">
    <location>
        <begin position="274"/>
        <end position="291"/>
    </location>
</feature>
<dbReference type="EMBL" id="JAJNDB010000003">
    <property type="protein sequence ID" value="MCD2195210.1"/>
    <property type="molecule type" value="Genomic_DNA"/>
</dbReference>
<feature type="transmembrane region" description="Helical" evidence="8">
    <location>
        <begin position="815"/>
        <end position="841"/>
    </location>
</feature>
<dbReference type="InterPro" id="IPR017871">
    <property type="entry name" value="ABC_transporter-like_CS"/>
</dbReference>
<proteinExistence type="predicted"/>
<keyword evidence="5 8" id="KW-1133">Transmembrane helix</keyword>
<feature type="domain" description="ABC transporter" evidence="9">
    <location>
        <begin position="335"/>
        <end position="561"/>
    </location>
</feature>
<dbReference type="InterPro" id="IPR039421">
    <property type="entry name" value="Type_1_exporter"/>
</dbReference>
<dbReference type="PANTHER" id="PTHR24221">
    <property type="entry name" value="ATP-BINDING CASSETTE SUB-FAMILY B"/>
    <property type="match status" value="1"/>
</dbReference>
<name>A0ABS8PAB4_9PSEU</name>
<evidence type="ECO:0000256" key="4">
    <source>
        <dbReference type="ARBA" id="ARBA00022840"/>
    </source>
</evidence>
<dbReference type="RefSeq" id="WP_230736026.1">
    <property type="nucleotide sequence ID" value="NZ_JAJNDB010000003.1"/>
</dbReference>
<comment type="subcellular location">
    <subcellularLocation>
        <location evidence="1">Cell membrane</location>
        <topology evidence="1">Multi-pass membrane protein</topology>
    </subcellularLocation>
</comment>
<feature type="compositionally biased region" description="Basic and acidic residues" evidence="7">
    <location>
        <begin position="538"/>
        <end position="556"/>
    </location>
</feature>
<evidence type="ECO:0000256" key="6">
    <source>
        <dbReference type="ARBA" id="ARBA00023136"/>
    </source>
</evidence>
<dbReference type="SUPFAM" id="SSF52540">
    <property type="entry name" value="P-loop containing nucleoside triphosphate hydrolases"/>
    <property type="match status" value="2"/>
</dbReference>
<evidence type="ECO:0000256" key="7">
    <source>
        <dbReference type="SAM" id="MobiDB-lite"/>
    </source>
</evidence>
<dbReference type="Proteomes" id="UP001199469">
    <property type="component" value="Unassembled WGS sequence"/>
</dbReference>
<evidence type="ECO:0000259" key="10">
    <source>
        <dbReference type="PROSITE" id="PS50929"/>
    </source>
</evidence>
<dbReference type="Pfam" id="PF00005">
    <property type="entry name" value="ABC_tran"/>
    <property type="match status" value="2"/>
</dbReference>
<dbReference type="Gene3D" id="1.20.1560.10">
    <property type="entry name" value="ABC transporter type 1, transmembrane domain"/>
    <property type="match status" value="2"/>
</dbReference>
<dbReference type="Pfam" id="PF00664">
    <property type="entry name" value="ABC_membrane"/>
    <property type="match status" value="1"/>
</dbReference>
<dbReference type="PROSITE" id="PS50929">
    <property type="entry name" value="ABC_TM1F"/>
    <property type="match status" value="2"/>
</dbReference>
<feature type="transmembrane region" description="Helical" evidence="8">
    <location>
        <begin position="241"/>
        <end position="268"/>
    </location>
</feature>
<dbReference type="PROSITE" id="PS50893">
    <property type="entry name" value="ABC_TRANSPORTER_2"/>
    <property type="match status" value="2"/>
</dbReference>
<evidence type="ECO:0000256" key="3">
    <source>
        <dbReference type="ARBA" id="ARBA00022741"/>
    </source>
</evidence>
<keyword evidence="6 8" id="KW-0472">Membrane</keyword>